<dbReference type="EMBL" id="MU167243">
    <property type="protein sequence ID" value="KAG0147857.1"/>
    <property type="molecule type" value="Genomic_DNA"/>
</dbReference>
<evidence type="ECO:0000256" key="1">
    <source>
        <dbReference type="SAM" id="Phobius"/>
    </source>
</evidence>
<protein>
    <submittedName>
        <fullName evidence="2">Uncharacterized protein</fullName>
    </submittedName>
</protein>
<keyword evidence="1" id="KW-0812">Transmembrane</keyword>
<evidence type="ECO:0000313" key="2">
    <source>
        <dbReference type="EMBL" id="KAG0147857.1"/>
    </source>
</evidence>
<name>A0A9P6NPD8_9BASI</name>
<feature type="transmembrane region" description="Helical" evidence="1">
    <location>
        <begin position="103"/>
        <end position="126"/>
    </location>
</feature>
<feature type="transmembrane region" description="Helical" evidence="1">
    <location>
        <begin position="57"/>
        <end position="83"/>
    </location>
</feature>
<keyword evidence="1" id="KW-1133">Transmembrane helix</keyword>
<dbReference type="AlphaFoldDB" id="A0A9P6NPD8"/>
<keyword evidence="3" id="KW-1185">Reference proteome</keyword>
<proteinExistence type="predicted"/>
<keyword evidence="1" id="KW-0472">Membrane</keyword>
<feature type="transmembrane region" description="Helical" evidence="1">
    <location>
        <begin position="31"/>
        <end position="50"/>
    </location>
</feature>
<gene>
    <name evidence="2" type="ORF">CROQUDRAFT_444790</name>
</gene>
<sequence length="143" mass="15819">MALPARTWTSSSFQTQPTLCPGSPPALHHQLAIVGQWFLDIILAIATLPFQFILQPVILFPACLLIALITILAHMPTALNFLFGSLSTQIVQLFSFYTPSLAPITYFYCTLIGSPFFCANVTSTLIDTLFVQRSIKCDGFLQF</sequence>
<dbReference type="Proteomes" id="UP000886653">
    <property type="component" value="Unassembled WGS sequence"/>
</dbReference>
<reference evidence="2" key="1">
    <citation type="submission" date="2013-11" db="EMBL/GenBank/DDBJ databases">
        <title>Genome sequence of the fusiform rust pathogen reveals effectors for host alternation and coevolution with pine.</title>
        <authorList>
            <consortium name="DOE Joint Genome Institute"/>
            <person name="Smith K."/>
            <person name="Pendleton A."/>
            <person name="Kubisiak T."/>
            <person name="Anderson C."/>
            <person name="Salamov A."/>
            <person name="Aerts A."/>
            <person name="Riley R."/>
            <person name="Clum A."/>
            <person name="Lindquist E."/>
            <person name="Ence D."/>
            <person name="Campbell M."/>
            <person name="Kronenberg Z."/>
            <person name="Feau N."/>
            <person name="Dhillon B."/>
            <person name="Hamelin R."/>
            <person name="Burleigh J."/>
            <person name="Smith J."/>
            <person name="Yandell M."/>
            <person name="Nelson C."/>
            <person name="Grigoriev I."/>
            <person name="Davis J."/>
        </authorList>
    </citation>
    <scope>NUCLEOTIDE SEQUENCE</scope>
    <source>
        <strain evidence="2">G11</strain>
    </source>
</reference>
<accession>A0A9P6NPD8</accession>
<organism evidence="2 3">
    <name type="scientific">Cronartium quercuum f. sp. fusiforme G11</name>
    <dbReference type="NCBI Taxonomy" id="708437"/>
    <lineage>
        <taxon>Eukaryota</taxon>
        <taxon>Fungi</taxon>
        <taxon>Dikarya</taxon>
        <taxon>Basidiomycota</taxon>
        <taxon>Pucciniomycotina</taxon>
        <taxon>Pucciniomycetes</taxon>
        <taxon>Pucciniales</taxon>
        <taxon>Coleosporiaceae</taxon>
        <taxon>Cronartium</taxon>
    </lineage>
</organism>
<evidence type="ECO:0000313" key="3">
    <source>
        <dbReference type="Proteomes" id="UP000886653"/>
    </source>
</evidence>
<comment type="caution">
    <text evidence="2">The sequence shown here is derived from an EMBL/GenBank/DDBJ whole genome shotgun (WGS) entry which is preliminary data.</text>
</comment>